<dbReference type="PROSITE" id="PS50132">
    <property type="entry name" value="RGS"/>
    <property type="match status" value="1"/>
</dbReference>
<dbReference type="GO" id="GO:0090090">
    <property type="term" value="P:negative regulation of canonical Wnt signaling pathway"/>
    <property type="evidence" value="ECO:0007669"/>
    <property type="project" value="InterPro"/>
</dbReference>
<keyword evidence="6" id="KW-1185">Reference proteome</keyword>
<dbReference type="Pfam" id="PF00615">
    <property type="entry name" value="RGS"/>
    <property type="match status" value="1"/>
</dbReference>
<dbReference type="GO" id="GO:0005737">
    <property type="term" value="C:cytoplasm"/>
    <property type="evidence" value="ECO:0007669"/>
    <property type="project" value="UniProtKB-SubCell"/>
</dbReference>
<dbReference type="AlphaFoldDB" id="G7YBC7"/>
<dbReference type="GO" id="GO:0005634">
    <property type="term" value="C:nucleus"/>
    <property type="evidence" value="ECO:0007669"/>
    <property type="project" value="TreeGrafter"/>
</dbReference>
<dbReference type="Proteomes" id="UP000008909">
    <property type="component" value="Unassembled WGS sequence"/>
</dbReference>
<protein>
    <submittedName>
        <fullName evidence="5">Axin-1</fullName>
    </submittedName>
</protein>
<reference key="2">
    <citation type="submission" date="2011-10" db="EMBL/GenBank/DDBJ databases">
        <title>The genome and transcriptome sequence of Clonorchis sinensis provide insights into the carcinogenic liver fluke.</title>
        <authorList>
            <person name="Wang X."/>
            <person name="Huang Y."/>
            <person name="Chen W."/>
            <person name="Liu H."/>
            <person name="Guo L."/>
            <person name="Chen Y."/>
            <person name="Luo F."/>
            <person name="Zhou W."/>
            <person name="Sun J."/>
            <person name="Mao Q."/>
            <person name="Liang P."/>
            <person name="Zhou C."/>
            <person name="Tian Y."/>
            <person name="Men J."/>
            <person name="Lv X."/>
            <person name="Huang L."/>
            <person name="Zhou J."/>
            <person name="Hu Y."/>
            <person name="Li R."/>
            <person name="Zhang F."/>
            <person name="Lei H."/>
            <person name="Li X."/>
            <person name="Hu X."/>
            <person name="Liang C."/>
            <person name="Xu J."/>
            <person name="Wu Z."/>
            <person name="Yu X."/>
        </authorList>
    </citation>
    <scope>NUCLEOTIDE SEQUENCE</scope>
    <source>
        <strain>Henan</strain>
    </source>
</reference>
<dbReference type="GO" id="GO:0031625">
    <property type="term" value="F:ubiquitin protein ligase binding"/>
    <property type="evidence" value="ECO:0007669"/>
    <property type="project" value="TreeGrafter"/>
</dbReference>
<gene>
    <name evidence="5" type="ORF">CLF_104299</name>
</gene>
<dbReference type="GO" id="GO:0008013">
    <property type="term" value="F:beta-catenin binding"/>
    <property type="evidence" value="ECO:0007669"/>
    <property type="project" value="TreeGrafter"/>
</dbReference>
<dbReference type="GO" id="GO:0060090">
    <property type="term" value="F:molecular adaptor activity"/>
    <property type="evidence" value="ECO:0007669"/>
    <property type="project" value="TreeGrafter"/>
</dbReference>
<dbReference type="PANTHER" id="PTHR46102:SF2">
    <property type="entry name" value="AXIN"/>
    <property type="match status" value="1"/>
</dbReference>
<evidence type="ECO:0000313" key="6">
    <source>
        <dbReference type="Proteomes" id="UP000008909"/>
    </source>
</evidence>
<dbReference type="Gene3D" id="1.10.167.10">
    <property type="entry name" value="Regulator of G-protein Signalling 4, domain 2"/>
    <property type="match status" value="1"/>
</dbReference>
<proteinExistence type="predicted"/>
<accession>G7YBC7</accession>
<sequence>MALQAVADPRHFYGIPEQETKFFCNNGIIDSGFSRSSRRAPEAMEALLCDSDGVERFNQFLRSNYSSGHLLDFWFACKGFRSNVDPNDSDKLFQVAKVIYRTYIKSGATCAVPLPSPLKHDIIGRMSSYHRGYKSSKGPIPASTAIDRSLFDLAQKSVMSLLEQTYYPKFVEFVNGPPSPSRPCNDAVPNSTSGSMLLSSAHPSHDCQTLSHSFTEKTPRSKMRWKRKGHKLVPEQLVGKTGANERFQEVIIFIRSQQFSLSSAWRIFRNSGKLKDVGQPTALANQQEDHLRRATLAQQCPSELTQQLSTVNQYCAGSGHVDETWQNVKGAMSAAFSASVRLLRHNQLVTGYRP</sequence>
<dbReference type="GO" id="GO:0032436">
    <property type="term" value="P:positive regulation of proteasomal ubiquitin-dependent protein catabolic process"/>
    <property type="evidence" value="ECO:0007669"/>
    <property type="project" value="TreeGrafter"/>
</dbReference>
<comment type="subcellular location">
    <subcellularLocation>
        <location evidence="1">Cytoplasm</location>
    </subcellularLocation>
</comment>
<dbReference type="GO" id="GO:0048468">
    <property type="term" value="P:cell development"/>
    <property type="evidence" value="ECO:0007669"/>
    <property type="project" value="TreeGrafter"/>
</dbReference>
<reference evidence="5" key="1">
    <citation type="journal article" date="2011" name="Genome Biol.">
        <title>The draft genome of the carcinogenic human liver fluke Clonorchis sinensis.</title>
        <authorList>
            <person name="Wang X."/>
            <person name="Chen W."/>
            <person name="Huang Y."/>
            <person name="Sun J."/>
            <person name="Men J."/>
            <person name="Liu H."/>
            <person name="Luo F."/>
            <person name="Guo L."/>
            <person name="Lv X."/>
            <person name="Deng C."/>
            <person name="Zhou C."/>
            <person name="Fan Y."/>
            <person name="Li X."/>
            <person name="Huang L."/>
            <person name="Hu Y."/>
            <person name="Liang C."/>
            <person name="Hu X."/>
            <person name="Xu J."/>
            <person name="Yu X."/>
        </authorList>
    </citation>
    <scope>NUCLEOTIDE SEQUENCE [LARGE SCALE GENOMIC DNA]</scope>
    <source>
        <strain evidence="5">Henan</strain>
    </source>
</reference>
<feature type="domain" description="RGS" evidence="4">
    <location>
        <begin position="43"/>
        <end position="172"/>
    </location>
</feature>
<organism evidence="5 6">
    <name type="scientific">Clonorchis sinensis</name>
    <name type="common">Chinese liver fluke</name>
    <dbReference type="NCBI Taxonomy" id="79923"/>
    <lineage>
        <taxon>Eukaryota</taxon>
        <taxon>Metazoa</taxon>
        <taxon>Spiralia</taxon>
        <taxon>Lophotrochozoa</taxon>
        <taxon>Platyhelminthes</taxon>
        <taxon>Trematoda</taxon>
        <taxon>Digenea</taxon>
        <taxon>Opisthorchiida</taxon>
        <taxon>Opisthorchiata</taxon>
        <taxon>Opisthorchiidae</taxon>
        <taxon>Clonorchis</taxon>
    </lineage>
</organism>
<keyword evidence="2" id="KW-0963">Cytoplasm</keyword>
<evidence type="ECO:0000256" key="1">
    <source>
        <dbReference type="ARBA" id="ARBA00004496"/>
    </source>
</evidence>
<dbReference type="InterPro" id="IPR036305">
    <property type="entry name" value="RGS_sf"/>
</dbReference>
<evidence type="ECO:0000259" key="4">
    <source>
        <dbReference type="PROSITE" id="PS50132"/>
    </source>
</evidence>
<feature type="compositionally biased region" description="Polar residues" evidence="3">
    <location>
        <begin position="197"/>
        <end position="213"/>
    </location>
</feature>
<dbReference type="GO" id="GO:0005886">
    <property type="term" value="C:plasma membrane"/>
    <property type="evidence" value="ECO:0007669"/>
    <property type="project" value="TreeGrafter"/>
</dbReference>
<evidence type="ECO:0000313" key="5">
    <source>
        <dbReference type="EMBL" id="GAA50261.1"/>
    </source>
</evidence>
<dbReference type="GO" id="GO:0030877">
    <property type="term" value="C:beta-catenin destruction complex"/>
    <property type="evidence" value="ECO:0007669"/>
    <property type="project" value="TreeGrafter"/>
</dbReference>
<feature type="region of interest" description="Disordered" evidence="3">
    <location>
        <begin position="197"/>
        <end position="228"/>
    </location>
</feature>
<dbReference type="PANTHER" id="PTHR46102">
    <property type="entry name" value="AXIN"/>
    <property type="match status" value="1"/>
</dbReference>
<dbReference type="SMART" id="SM00315">
    <property type="entry name" value="RGS"/>
    <property type="match status" value="1"/>
</dbReference>
<name>G7YBC7_CLOSI</name>
<dbReference type="GO" id="GO:0019901">
    <property type="term" value="F:protein kinase binding"/>
    <property type="evidence" value="ECO:0007669"/>
    <property type="project" value="TreeGrafter"/>
</dbReference>
<dbReference type="CDD" id="cd07440">
    <property type="entry name" value="RGS"/>
    <property type="match status" value="1"/>
</dbReference>
<dbReference type="SUPFAM" id="SSF48097">
    <property type="entry name" value="Regulator of G-protein signaling, RGS"/>
    <property type="match status" value="1"/>
</dbReference>
<dbReference type="InterPro" id="IPR044926">
    <property type="entry name" value="RGS_subdomain_2"/>
</dbReference>
<dbReference type="EMBL" id="DF143028">
    <property type="protein sequence ID" value="GAA50261.1"/>
    <property type="molecule type" value="Genomic_DNA"/>
</dbReference>
<dbReference type="InterPro" id="IPR016137">
    <property type="entry name" value="RGS"/>
</dbReference>
<dbReference type="InterPro" id="IPR043581">
    <property type="entry name" value="Axin-like"/>
</dbReference>
<evidence type="ECO:0000256" key="2">
    <source>
        <dbReference type="ARBA" id="ARBA00022490"/>
    </source>
</evidence>
<evidence type="ECO:0000256" key="3">
    <source>
        <dbReference type="SAM" id="MobiDB-lite"/>
    </source>
</evidence>